<dbReference type="EMBL" id="WDIP01000001">
    <property type="protein sequence ID" value="KAB5887010.1"/>
    <property type="molecule type" value="Genomic_DNA"/>
</dbReference>
<accession>A0A6A2R7P1</accession>
<dbReference type="Proteomes" id="UP000470200">
    <property type="component" value="Unassembled WGS sequence"/>
</dbReference>
<comment type="caution">
    <text evidence="2">The sequence shown here is derived from an EMBL/GenBank/DDBJ whole genome shotgun (WGS) entry which is preliminary data.</text>
</comment>
<feature type="region of interest" description="Disordered" evidence="1">
    <location>
        <begin position="25"/>
        <end position="52"/>
    </location>
</feature>
<protein>
    <submittedName>
        <fullName evidence="2">Uncharacterized protein</fullName>
    </submittedName>
</protein>
<reference evidence="2 3" key="1">
    <citation type="journal article" date="2019" name="Nat. Med.">
        <title>A library of human gut bacterial isolates paired with longitudinal multiomics data enables mechanistic microbiome research.</title>
        <authorList>
            <person name="Poyet M."/>
            <person name="Groussin M."/>
            <person name="Gibbons S.M."/>
            <person name="Avila-Pacheco J."/>
            <person name="Jiang X."/>
            <person name="Kearney S.M."/>
            <person name="Perrotta A.R."/>
            <person name="Berdy B."/>
            <person name="Zhao S."/>
            <person name="Lieberman T.D."/>
            <person name="Swanson P.K."/>
            <person name="Smith M."/>
            <person name="Roesemann S."/>
            <person name="Alexander J.E."/>
            <person name="Rich S.A."/>
            <person name="Livny J."/>
            <person name="Vlamakis H."/>
            <person name="Clish C."/>
            <person name="Bullock K."/>
            <person name="Deik A."/>
            <person name="Scott J."/>
            <person name="Pierce K.A."/>
            <person name="Xavier R.J."/>
            <person name="Alm E.J."/>
        </authorList>
    </citation>
    <scope>NUCLEOTIDE SEQUENCE [LARGE SCALE GENOMIC DNA]</scope>
    <source>
        <strain evidence="2 3">BIOML-A105</strain>
    </source>
</reference>
<feature type="compositionally biased region" description="Basic and acidic residues" evidence="1">
    <location>
        <begin position="36"/>
        <end position="48"/>
    </location>
</feature>
<evidence type="ECO:0000313" key="3">
    <source>
        <dbReference type="Proteomes" id="UP000470200"/>
    </source>
</evidence>
<evidence type="ECO:0000256" key="1">
    <source>
        <dbReference type="SAM" id="MobiDB-lite"/>
    </source>
</evidence>
<proteinExistence type="predicted"/>
<organism evidence="2 3">
    <name type="scientific">Bifidobacterium adolescentis</name>
    <dbReference type="NCBI Taxonomy" id="1680"/>
    <lineage>
        <taxon>Bacteria</taxon>
        <taxon>Bacillati</taxon>
        <taxon>Actinomycetota</taxon>
        <taxon>Actinomycetes</taxon>
        <taxon>Bifidobacteriales</taxon>
        <taxon>Bifidobacteriaceae</taxon>
        <taxon>Bifidobacterium</taxon>
    </lineage>
</organism>
<gene>
    <name evidence="2" type="ORF">GA629_00015</name>
</gene>
<name>A0A6A2R7P1_BIFAD</name>
<sequence>MERLKKQLRFRAVFSFPVTARKSNPWRPPWRGAARHRPEGRKSVRGAKESFSGAKDGLRVKWNQGRAGADQFHGRAFSSEIGENPYAVPRKGKTLKKVQLPKEVHKVHTALLMFAQPYSSLASCLRAESA</sequence>
<evidence type="ECO:0000313" key="2">
    <source>
        <dbReference type="EMBL" id="KAB5887010.1"/>
    </source>
</evidence>
<dbReference type="AlphaFoldDB" id="A0A6A2R7P1"/>